<name>A0A7X2SVX3_ENTAG</name>
<organism evidence="4 5">
    <name type="scientific">Enterobacter agglomerans</name>
    <name type="common">Erwinia herbicola</name>
    <name type="synonym">Pantoea agglomerans</name>
    <dbReference type="NCBI Taxonomy" id="549"/>
    <lineage>
        <taxon>Bacteria</taxon>
        <taxon>Pseudomonadati</taxon>
        <taxon>Pseudomonadota</taxon>
        <taxon>Gammaproteobacteria</taxon>
        <taxon>Enterobacterales</taxon>
        <taxon>Erwiniaceae</taxon>
        <taxon>Pantoea</taxon>
        <taxon>Pantoea agglomerans group</taxon>
    </lineage>
</organism>
<dbReference type="SUPFAM" id="SSF53335">
    <property type="entry name" value="S-adenosyl-L-methionine-dependent methyltransferases"/>
    <property type="match status" value="1"/>
</dbReference>
<feature type="domain" description="Methyltransferase" evidence="3">
    <location>
        <begin position="40"/>
        <end position="128"/>
    </location>
</feature>
<reference evidence="4 5" key="1">
    <citation type="submission" date="2019-11" db="EMBL/GenBank/DDBJ databases">
        <title>Draft Genome Sequence of Plant Growth-Promoting Rhizosphere-Associated Bacteria.</title>
        <authorList>
            <person name="Vasilyev I.Y."/>
            <person name="Radchenko V."/>
            <person name="Ilnitskaya E.V."/>
        </authorList>
    </citation>
    <scope>NUCLEOTIDE SEQUENCE [LARGE SCALE GENOMIC DNA]</scope>
    <source>
        <strain evidence="4 5">VRA_MhP_f</strain>
    </source>
</reference>
<evidence type="ECO:0000313" key="4">
    <source>
        <dbReference type="EMBL" id="MSE15933.1"/>
    </source>
</evidence>
<gene>
    <name evidence="4" type="ORF">GKC49_12670</name>
</gene>
<dbReference type="InterPro" id="IPR029063">
    <property type="entry name" value="SAM-dependent_MTases_sf"/>
</dbReference>
<dbReference type="PANTHER" id="PTHR43861">
    <property type="entry name" value="TRANS-ACONITATE 2-METHYLTRANSFERASE-RELATED"/>
    <property type="match status" value="1"/>
</dbReference>
<dbReference type="Pfam" id="PF13649">
    <property type="entry name" value="Methyltransf_25"/>
    <property type="match status" value="1"/>
</dbReference>
<proteinExistence type="predicted"/>
<keyword evidence="1 4" id="KW-0489">Methyltransferase</keyword>
<dbReference type="Proteomes" id="UP000461948">
    <property type="component" value="Unassembled WGS sequence"/>
</dbReference>
<evidence type="ECO:0000256" key="2">
    <source>
        <dbReference type="ARBA" id="ARBA00022679"/>
    </source>
</evidence>
<evidence type="ECO:0000259" key="3">
    <source>
        <dbReference type="Pfam" id="PF13649"/>
    </source>
</evidence>
<dbReference type="InterPro" id="IPR041698">
    <property type="entry name" value="Methyltransf_25"/>
</dbReference>
<evidence type="ECO:0000256" key="1">
    <source>
        <dbReference type="ARBA" id="ARBA00022603"/>
    </source>
</evidence>
<protein>
    <submittedName>
        <fullName evidence="4">Methyltransferase domain-containing protein</fullName>
    </submittedName>
</protein>
<accession>A0A7X2SVX3</accession>
<dbReference type="GO" id="GO:0032259">
    <property type="term" value="P:methylation"/>
    <property type="evidence" value="ECO:0007669"/>
    <property type="project" value="UniProtKB-KW"/>
</dbReference>
<dbReference type="GO" id="GO:0008168">
    <property type="term" value="F:methyltransferase activity"/>
    <property type="evidence" value="ECO:0007669"/>
    <property type="project" value="UniProtKB-KW"/>
</dbReference>
<dbReference type="CDD" id="cd02440">
    <property type="entry name" value="AdoMet_MTases"/>
    <property type="match status" value="1"/>
</dbReference>
<comment type="caution">
    <text evidence="4">The sequence shown here is derived from an EMBL/GenBank/DDBJ whole genome shotgun (WGS) entry which is preliminary data.</text>
</comment>
<dbReference type="AlphaFoldDB" id="A0A7X2SVX3"/>
<sequence>MNNEDYYRQNAQRFFTDTASADMSALYPPFIDCLPPGARILDAGCGSGRDVKAFSEMGFIVEAFDASAELVALARQLSGKPVMQMRFQDVDAVERYDGIWCCASLLHVSETELPGVMTKLAMALKPGGVGYLSFKHGRGEREKNGRRFTDMDVAGLQKLVDEVNTLGGEILTTNKIGVKSEAGSEDTAVKRFALEIDKIWQTGDVRIGRGDEVWLNAIIRKSLIF</sequence>
<dbReference type="RefSeq" id="WP_187506892.1">
    <property type="nucleotide sequence ID" value="NZ_JACSWY010000003.1"/>
</dbReference>
<dbReference type="EMBL" id="WKLC01000512">
    <property type="protein sequence ID" value="MSE15933.1"/>
    <property type="molecule type" value="Genomic_DNA"/>
</dbReference>
<keyword evidence="2 4" id="KW-0808">Transferase</keyword>
<dbReference type="Gene3D" id="3.40.50.150">
    <property type="entry name" value="Vaccinia Virus protein VP39"/>
    <property type="match status" value="1"/>
</dbReference>
<evidence type="ECO:0000313" key="5">
    <source>
        <dbReference type="Proteomes" id="UP000461948"/>
    </source>
</evidence>
<dbReference type="PANTHER" id="PTHR43861:SF1">
    <property type="entry name" value="TRANS-ACONITATE 2-METHYLTRANSFERASE"/>
    <property type="match status" value="1"/>
</dbReference>